<dbReference type="SUPFAM" id="SSF52047">
    <property type="entry name" value="RNI-like"/>
    <property type="match status" value="1"/>
</dbReference>
<protein>
    <submittedName>
        <fullName evidence="9">EIN3-binding F-box protein 1</fullName>
    </submittedName>
</protein>
<dbReference type="GeneID" id="105033977"/>
<gene>
    <name evidence="9" type="primary">LOC105033977</name>
</gene>
<keyword evidence="4" id="KW-0833">Ubl conjugation pathway</keyword>
<dbReference type="SUPFAM" id="SSF81383">
    <property type="entry name" value="F-box domain"/>
    <property type="match status" value="1"/>
</dbReference>
<dbReference type="InterPro" id="IPR057207">
    <property type="entry name" value="FBXL15_LRR"/>
</dbReference>
<feature type="domain" description="F-box" evidence="6">
    <location>
        <begin position="74"/>
        <end position="109"/>
    </location>
</feature>
<dbReference type="CDD" id="cd22159">
    <property type="entry name" value="F-box_AtTIR1-like"/>
    <property type="match status" value="1"/>
</dbReference>
<dbReference type="Gene3D" id="3.80.10.10">
    <property type="entry name" value="Ribonuclease Inhibitor"/>
    <property type="match status" value="3"/>
</dbReference>
<name>A0A6I9QDJ6_ELAGV</name>
<dbReference type="FunFam" id="3.80.10.10:FF:000473">
    <property type="entry name" value="EIN3-binding F-box protein 1"/>
    <property type="match status" value="1"/>
</dbReference>
<dbReference type="GO" id="GO:0010105">
    <property type="term" value="P:negative regulation of ethylene-activated signaling pathway"/>
    <property type="evidence" value="ECO:0007669"/>
    <property type="project" value="UniProtKB-ARBA"/>
</dbReference>
<comment type="subcellular location">
    <subcellularLocation>
        <location evidence="1">Nucleus</location>
    </subcellularLocation>
</comment>
<evidence type="ECO:0000313" key="8">
    <source>
        <dbReference type="Proteomes" id="UP000504607"/>
    </source>
</evidence>
<evidence type="ECO:0000259" key="7">
    <source>
        <dbReference type="Pfam" id="PF25372"/>
    </source>
</evidence>
<keyword evidence="8" id="KW-1185">Reference proteome</keyword>
<feature type="domain" description="F-box/LRR-repeat protein 15-like leucin rich repeat" evidence="7">
    <location>
        <begin position="196"/>
        <end position="433"/>
    </location>
</feature>
<evidence type="ECO:0000256" key="1">
    <source>
        <dbReference type="ARBA" id="ARBA00004123"/>
    </source>
</evidence>
<dbReference type="FunFam" id="3.80.10.10:FF:000451">
    <property type="entry name" value="EIN3-binding F-box protein 1"/>
    <property type="match status" value="1"/>
</dbReference>
<dbReference type="Proteomes" id="UP000504607">
    <property type="component" value="Unplaced"/>
</dbReference>
<keyword evidence="5" id="KW-0539">Nucleus</keyword>
<keyword evidence="3" id="KW-0936">Ethylene signaling pathway</keyword>
<dbReference type="FunCoup" id="A0A6I9QDJ6">
    <property type="interactions" value="1829"/>
</dbReference>
<dbReference type="InterPro" id="IPR032675">
    <property type="entry name" value="LRR_dom_sf"/>
</dbReference>
<evidence type="ECO:0000256" key="5">
    <source>
        <dbReference type="ARBA" id="ARBA00023242"/>
    </source>
</evidence>
<evidence type="ECO:0000313" key="9">
    <source>
        <dbReference type="RefSeq" id="XP_010907279.1"/>
    </source>
</evidence>
<dbReference type="GO" id="GO:0031146">
    <property type="term" value="P:SCF-dependent proteasomal ubiquitin-dependent protein catabolic process"/>
    <property type="evidence" value="ECO:0007669"/>
    <property type="project" value="TreeGrafter"/>
</dbReference>
<comment type="pathway">
    <text evidence="2">Protein modification; protein ubiquitination.</text>
</comment>
<organism evidence="8 9">
    <name type="scientific">Elaeis guineensis var. tenera</name>
    <name type="common">Oil palm</name>
    <dbReference type="NCBI Taxonomy" id="51953"/>
    <lineage>
        <taxon>Eukaryota</taxon>
        <taxon>Viridiplantae</taxon>
        <taxon>Streptophyta</taxon>
        <taxon>Embryophyta</taxon>
        <taxon>Tracheophyta</taxon>
        <taxon>Spermatophyta</taxon>
        <taxon>Magnoliopsida</taxon>
        <taxon>Liliopsida</taxon>
        <taxon>Arecaceae</taxon>
        <taxon>Arecoideae</taxon>
        <taxon>Cocoseae</taxon>
        <taxon>Elaeidinae</taxon>
        <taxon>Elaeis</taxon>
    </lineage>
</organism>
<dbReference type="SMART" id="SM00367">
    <property type="entry name" value="LRR_CC"/>
    <property type="match status" value="13"/>
</dbReference>
<evidence type="ECO:0000256" key="2">
    <source>
        <dbReference type="ARBA" id="ARBA00004906"/>
    </source>
</evidence>
<proteinExistence type="predicted"/>
<dbReference type="GO" id="GO:0005634">
    <property type="term" value="C:nucleus"/>
    <property type="evidence" value="ECO:0007669"/>
    <property type="project" value="UniProtKB-SubCell"/>
</dbReference>
<dbReference type="Pfam" id="PF25372">
    <property type="entry name" value="DUF7885"/>
    <property type="match status" value="1"/>
</dbReference>
<dbReference type="InterPro" id="IPR036047">
    <property type="entry name" value="F-box-like_dom_sf"/>
</dbReference>
<dbReference type="OrthoDB" id="550575at2759"/>
<dbReference type="FunFam" id="3.80.10.10:FF:000595">
    <property type="entry name" value="EIN3-binding F-box protein 1"/>
    <property type="match status" value="1"/>
</dbReference>
<dbReference type="InParanoid" id="A0A6I9QDJ6"/>
<dbReference type="GO" id="GO:0009873">
    <property type="term" value="P:ethylene-activated signaling pathway"/>
    <property type="evidence" value="ECO:0007669"/>
    <property type="project" value="UniProtKB-KW"/>
</dbReference>
<dbReference type="InterPro" id="IPR001810">
    <property type="entry name" value="F-box_dom"/>
</dbReference>
<dbReference type="AlphaFoldDB" id="A0A6I9QDJ6"/>
<dbReference type="PANTHER" id="PTHR13318">
    <property type="entry name" value="PARTNER OF PAIRED, ISOFORM B-RELATED"/>
    <property type="match status" value="1"/>
</dbReference>
<evidence type="ECO:0000256" key="4">
    <source>
        <dbReference type="ARBA" id="ARBA00022786"/>
    </source>
</evidence>
<evidence type="ECO:0000259" key="6">
    <source>
        <dbReference type="Pfam" id="PF00646"/>
    </source>
</evidence>
<dbReference type="Pfam" id="PF00646">
    <property type="entry name" value="F-box"/>
    <property type="match status" value="1"/>
</dbReference>
<dbReference type="GO" id="GO:0019005">
    <property type="term" value="C:SCF ubiquitin ligase complex"/>
    <property type="evidence" value="ECO:0007669"/>
    <property type="project" value="TreeGrafter"/>
</dbReference>
<reference evidence="9" key="1">
    <citation type="submission" date="2025-08" db="UniProtKB">
        <authorList>
            <consortium name="RefSeq"/>
        </authorList>
    </citation>
    <scope>IDENTIFICATION</scope>
</reference>
<dbReference type="InterPro" id="IPR006553">
    <property type="entry name" value="Leu-rich_rpt_Cys-con_subtyp"/>
</dbReference>
<sequence>MPALVNYGGTDDLCSVGPLISNLMDSSRLLSLTPNVDVFCPPRKRSRVTAPFIFKGGEKKGAEKQKQQPCSIDVLPDECLFEILRRLPGNKERSNSACVSKRWLMLLSSIRASEMAAYKNNGTSGCETLKKPLPDLNSAMSTDEEEEFESTGYLTRKLKAKDATDVRLAAIAVGTGGHGGLGKLYIEGSNATRPLTDIGLSTVARGCPSLRVLSMWNVPFISDIGLSEIASGCPMLEKLDLCQCPLISDKGLIAVARKCPNLTSLMVESCLSIGNEGLQAIGRCCPKLKSIVIKDCPRVGDQGVASLVSAASSFLARIRLENVNISDVSLAVIGHYGKAVADLALTGLQSVSERGFWVMGNAFGLQNLESIMINSCRGVTDLGLEAIAKGCPNLKQLCLRRCCYLSDAGLKAFAITARALENLHLEECNRISLIGVLGCLLNCNEKFRALSLVKCLGIKDISFCTAPLPSCLSLRSLTIRDCPGFTGASLAVVGKICPQLQHVDLSGLVSATDAGLLPLIESSEVGLVTVNLRGCVDLTDAVVTALVKAHGSTLQMLNLEGCKKVTDKSLLVIADSCSFLDDLDMSRCMIGDYGIAVLASASQLKLRVLSLAGCSNLTQKILPFLGNMGRSLVGLNLQNCKLISTQGIGALEEKLWWCDIFY</sequence>
<accession>A0A6I9QDJ6</accession>
<evidence type="ECO:0000256" key="3">
    <source>
        <dbReference type="ARBA" id="ARBA00022745"/>
    </source>
</evidence>
<dbReference type="KEGG" id="egu:105033977"/>
<dbReference type="RefSeq" id="XP_010907279.1">
    <property type="nucleotide sequence ID" value="XM_010908977.3"/>
</dbReference>